<gene>
    <name evidence="1" type="ORF">L6164_031537</name>
</gene>
<name>A0ACB9LFV8_BAUVA</name>
<organism evidence="1 2">
    <name type="scientific">Bauhinia variegata</name>
    <name type="common">Purple orchid tree</name>
    <name type="synonym">Phanera variegata</name>
    <dbReference type="NCBI Taxonomy" id="167791"/>
    <lineage>
        <taxon>Eukaryota</taxon>
        <taxon>Viridiplantae</taxon>
        <taxon>Streptophyta</taxon>
        <taxon>Embryophyta</taxon>
        <taxon>Tracheophyta</taxon>
        <taxon>Spermatophyta</taxon>
        <taxon>Magnoliopsida</taxon>
        <taxon>eudicotyledons</taxon>
        <taxon>Gunneridae</taxon>
        <taxon>Pentapetalae</taxon>
        <taxon>rosids</taxon>
        <taxon>fabids</taxon>
        <taxon>Fabales</taxon>
        <taxon>Fabaceae</taxon>
        <taxon>Cercidoideae</taxon>
        <taxon>Cercideae</taxon>
        <taxon>Bauhiniinae</taxon>
        <taxon>Bauhinia</taxon>
    </lineage>
</organism>
<dbReference type="Proteomes" id="UP000828941">
    <property type="component" value="Chromosome 12"/>
</dbReference>
<evidence type="ECO:0000313" key="2">
    <source>
        <dbReference type="Proteomes" id="UP000828941"/>
    </source>
</evidence>
<protein>
    <submittedName>
        <fullName evidence="1">Uncharacterized protein</fullName>
    </submittedName>
</protein>
<accession>A0ACB9LFV8</accession>
<proteinExistence type="predicted"/>
<dbReference type="EMBL" id="CM039437">
    <property type="protein sequence ID" value="KAI4308460.1"/>
    <property type="molecule type" value="Genomic_DNA"/>
</dbReference>
<evidence type="ECO:0000313" key="1">
    <source>
        <dbReference type="EMBL" id="KAI4308460.1"/>
    </source>
</evidence>
<reference evidence="1 2" key="1">
    <citation type="journal article" date="2022" name="DNA Res.">
        <title>Chromosomal-level genome assembly of the orchid tree Bauhinia variegata (Leguminosae; Cercidoideae) supports the allotetraploid origin hypothesis of Bauhinia.</title>
        <authorList>
            <person name="Zhong Y."/>
            <person name="Chen Y."/>
            <person name="Zheng D."/>
            <person name="Pang J."/>
            <person name="Liu Y."/>
            <person name="Luo S."/>
            <person name="Meng S."/>
            <person name="Qian L."/>
            <person name="Wei D."/>
            <person name="Dai S."/>
            <person name="Zhou R."/>
        </authorList>
    </citation>
    <scope>NUCLEOTIDE SEQUENCE [LARGE SCALE GENOMIC DNA]</scope>
    <source>
        <strain evidence="1">BV-YZ2020</strain>
    </source>
</reference>
<keyword evidence="2" id="KW-1185">Reference proteome</keyword>
<sequence length="202" mass="21284">MDTKLTLAIFALFLLLASSARAQTVFDITKFGGAANADITTALTNAFKEACASPTASKIVIPAGAMAWKQNNCGQNAKCKMASMNFGFNFLTNAIVSRITSKDSKNFNNVKNPIIIDQEYCPWNQCTKESPSKVKISKVTFKNIRGTSGTAEGVILLCSSGVPCDGVELSDIDLTFNGAPATAKCANVKPKITGKAPTCAAA</sequence>
<comment type="caution">
    <text evidence="1">The sequence shown here is derived from an EMBL/GenBank/DDBJ whole genome shotgun (WGS) entry which is preliminary data.</text>
</comment>